<feature type="chain" id="PRO_5037985544" description="Lipoprotein" evidence="1">
    <location>
        <begin position="36"/>
        <end position="116"/>
    </location>
</feature>
<sequence>MEIDMKNTPSQQRSRRSIAPVLALAAIALAGVACGSGQGPGPESGNVQIVKQADSAAFAKCVRENGVPDFKDPAPGASMGEGIDLNSPAFKKAAEACKNVMPNPFPQNVPSKTGGS</sequence>
<evidence type="ECO:0000256" key="1">
    <source>
        <dbReference type="SAM" id="SignalP"/>
    </source>
</evidence>
<comment type="caution">
    <text evidence="2">The sequence shown here is derived from an EMBL/GenBank/DDBJ whole genome shotgun (WGS) entry which is preliminary data.</text>
</comment>
<proteinExistence type="predicted"/>
<dbReference type="AlphaFoldDB" id="A0A919V868"/>
<dbReference type="EMBL" id="BOOW01000028">
    <property type="protein sequence ID" value="GII94143.1"/>
    <property type="molecule type" value="Genomic_DNA"/>
</dbReference>
<dbReference type="PROSITE" id="PS51257">
    <property type="entry name" value="PROKAR_LIPOPROTEIN"/>
    <property type="match status" value="1"/>
</dbReference>
<evidence type="ECO:0008006" key="4">
    <source>
        <dbReference type="Google" id="ProtNLM"/>
    </source>
</evidence>
<gene>
    <name evidence="2" type="ORF">Ssi02_43740</name>
</gene>
<organism evidence="2 3">
    <name type="scientific">Sinosporangium siamense</name>
    <dbReference type="NCBI Taxonomy" id="1367973"/>
    <lineage>
        <taxon>Bacteria</taxon>
        <taxon>Bacillati</taxon>
        <taxon>Actinomycetota</taxon>
        <taxon>Actinomycetes</taxon>
        <taxon>Streptosporangiales</taxon>
        <taxon>Streptosporangiaceae</taxon>
        <taxon>Sinosporangium</taxon>
    </lineage>
</organism>
<accession>A0A919V868</accession>
<dbReference type="Proteomes" id="UP000606172">
    <property type="component" value="Unassembled WGS sequence"/>
</dbReference>
<evidence type="ECO:0000313" key="2">
    <source>
        <dbReference type="EMBL" id="GII94143.1"/>
    </source>
</evidence>
<protein>
    <recommendedName>
        <fullName evidence="4">Lipoprotein</fullName>
    </recommendedName>
</protein>
<reference evidence="2" key="1">
    <citation type="submission" date="2021-01" db="EMBL/GenBank/DDBJ databases">
        <title>Whole genome shotgun sequence of Sinosporangium siamense NBRC 109515.</title>
        <authorList>
            <person name="Komaki H."/>
            <person name="Tamura T."/>
        </authorList>
    </citation>
    <scope>NUCLEOTIDE SEQUENCE</scope>
    <source>
        <strain evidence="2">NBRC 109515</strain>
    </source>
</reference>
<keyword evidence="3" id="KW-1185">Reference proteome</keyword>
<dbReference type="RefSeq" id="WP_204028323.1">
    <property type="nucleotide sequence ID" value="NZ_BOOW01000028.1"/>
</dbReference>
<feature type="signal peptide" evidence="1">
    <location>
        <begin position="1"/>
        <end position="35"/>
    </location>
</feature>
<evidence type="ECO:0000313" key="3">
    <source>
        <dbReference type="Proteomes" id="UP000606172"/>
    </source>
</evidence>
<name>A0A919V868_9ACTN</name>
<keyword evidence="1" id="KW-0732">Signal</keyword>